<dbReference type="STRING" id="92696.A0A4R0RI07"/>
<feature type="compositionally biased region" description="Low complexity" evidence="6">
    <location>
        <begin position="112"/>
        <end position="124"/>
    </location>
</feature>
<feature type="compositionally biased region" description="Basic and acidic residues" evidence="6">
    <location>
        <begin position="67"/>
        <end position="86"/>
    </location>
</feature>
<keyword evidence="3" id="KW-0805">Transcription regulation</keyword>
<dbReference type="OrthoDB" id="1232at2759"/>
<dbReference type="PANTHER" id="PTHR13556:SF2">
    <property type="entry name" value="TRANSCRIPTIONAL ADAPTER 3"/>
    <property type="match status" value="1"/>
</dbReference>
<evidence type="ECO:0000256" key="1">
    <source>
        <dbReference type="ARBA" id="ARBA00004123"/>
    </source>
</evidence>
<evidence type="ECO:0000256" key="5">
    <source>
        <dbReference type="ARBA" id="ARBA00023242"/>
    </source>
</evidence>
<dbReference type="InterPro" id="IPR019340">
    <property type="entry name" value="Histone_AcTrfase_su3"/>
</dbReference>
<comment type="caution">
    <text evidence="7">The sequence shown here is derived from an EMBL/GenBank/DDBJ whole genome shotgun (WGS) entry which is preliminary data.</text>
</comment>
<dbReference type="PANTHER" id="PTHR13556">
    <property type="entry name" value="TRANSCRIPTIONAL ADAPTER 3-RELATED"/>
    <property type="match status" value="1"/>
</dbReference>
<reference evidence="7 8" key="1">
    <citation type="submission" date="2018-11" db="EMBL/GenBank/DDBJ databases">
        <title>Genome assembly of Steccherinum ochraceum LE-BIN_3174, the white-rot fungus of the Steccherinaceae family (The Residual Polyporoid clade, Polyporales, Basidiomycota).</title>
        <authorList>
            <person name="Fedorova T.V."/>
            <person name="Glazunova O.A."/>
            <person name="Landesman E.O."/>
            <person name="Moiseenko K.V."/>
            <person name="Psurtseva N.V."/>
            <person name="Savinova O.S."/>
            <person name="Shakhova N.V."/>
            <person name="Tyazhelova T.V."/>
            <person name="Vasina D.V."/>
        </authorList>
    </citation>
    <scope>NUCLEOTIDE SEQUENCE [LARGE SCALE GENOMIC DNA]</scope>
    <source>
        <strain evidence="7 8">LE-BIN_3174</strain>
    </source>
</reference>
<comment type="similarity">
    <text evidence="2">Belongs to the NGG1 family.</text>
</comment>
<proteinExistence type="inferred from homology"/>
<protein>
    <submittedName>
        <fullName evidence="7">Transcriptional regulator</fullName>
    </submittedName>
</protein>
<sequence length="598" mass="65902">MSSLVSLYSPPADITSSLFKSPTDTIPPTEDLEALHAELKSLKERTLERARKAGNDLKVIEDSMRRLKEKEKGKARATERVKKERAFTPVLNGDDKRLSITGSSSQKHRPMAVTTSSVASAASTPPFDPRRTAENKKKKKKRKRDDASDAESAPKLPTFSSHPPPKGAGHPDFSVPQPISLLPARPPIPPPPIAGPSKPIEVTEDFSKSKQPNQVLVTTFYTSIEPYLRPIKEEDIGFLEYTGDDVEPFIMPQLGRHYTDVWEEDDVAAYGAPLPGMPTRPSNGIPAASTRTPLPRWEPSTLTESDCMTEEHGHGPLNERLISALIPMQDTEWKGVKAAEEAMEGRPGTNGAAAQAARDKLSVADLEDRVKNVMRFHGLLEQVPDFAEAVDDPIATALRHAQRELRNVVATNKVRRERLAAIARDRLTYQEYIDGRDALDKQITALYTKLQKKDHPKVNKKKKKPPTSSDPNGMTNGISANGIPTCPAALGLGPDDENKLVLPDQLVDLVEARRRWSELGDEILHMKDEPNSGRMIGFPKRSVFEGAEEDVQRELERLGAPSKKESSVVHVNARGPPTANGTWASKGKARAKDEMEFG</sequence>
<feature type="region of interest" description="Disordered" evidence="6">
    <location>
        <begin position="67"/>
        <end position="209"/>
    </location>
</feature>
<feature type="region of interest" description="Disordered" evidence="6">
    <location>
        <begin position="278"/>
        <end position="301"/>
    </location>
</feature>
<evidence type="ECO:0000256" key="6">
    <source>
        <dbReference type="SAM" id="MobiDB-lite"/>
    </source>
</evidence>
<feature type="compositionally biased region" description="Basic and acidic residues" evidence="6">
    <location>
        <begin position="558"/>
        <end position="567"/>
    </location>
</feature>
<dbReference type="AlphaFoldDB" id="A0A4R0RI07"/>
<accession>A0A4R0RI07</accession>
<keyword evidence="8" id="KW-1185">Reference proteome</keyword>
<evidence type="ECO:0000313" key="7">
    <source>
        <dbReference type="EMBL" id="TCD68001.1"/>
    </source>
</evidence>
<feature type="compositionally biased region" description="Polar residues" evidence="6">
    <location>
        <begin position="467"/>
        <end position="479"/>
    </location>
</feature>
<dbReference type="EMBL" id="RWJN01000079">
    <property type="protein sequence ID" value="TCD68001.1"/>
    <property type="molecule type" value="Genomic_DNA"/>
</dbReference>
<keyword evidence="5" id="KW-0539">Nucleus</keyword>
<comment type="subcellular location">
    <subcellularLocation>
        <location evidence="1">Nucleus</location>
    </subcellularLocation>
</comment>
<dbReference type="GO" id="GO:0005634">
    <property type="term" value="C:nucleus"/>
    <property type="evidence" value="ECO:0007669"/>
    <property type="project" value="UniProtKB-SubCell"/>
</dbReference>
<evidence type="ECO:0000256" key="2">
    <source>
        <dbReference type="ARBA" id="ARBA00005330"/>
    </source>
</evidence>
<dbReference type="GO" id="GO:0000124">
    <property type="term" value="C:SAGA complex"/>
    <property type="evidence" value="ECO:0007669"/>
    <property type="project" value="TreeGrafter"/>
</dbReference>
<evidence type="ECO:0000256" key="4">
    <source>
        <dbReference type="ARBA" id="ARBA00023163"/>
    </source>
</evidence>
<feature type="compositionally biased region" description="Pro residues" evidence="6">
    <location>
        <begin position="184"/>
        <end position="194"/>
    </location>
</feature>
<dbReference type="GO" id="GO:0006357">
    <property type="term" value="P:regulation of transcription by RNA polymerase II"/>
    <property type="evidence" value="ECO:0007669"/>
    <property type="project" value="TreeGrafter"/>
</dbReference>
<gene>
    <name evidence="7" type="primary">NGG1</name>
    <name evidence="7" type="ORF">EIP91_011670</name>
</gene>
<name>A0A4R0RI07_9APHY</name>
<keyword evidence="4" id="KW-0804">Transcription</keyword>
<dbReference type="GO" id="GO:0003713">
    <property type="term" value="F:transcription coactivator activity"/>
    <property type="evidence" value="ECO:0007669"/>
    <property type="project" value="TreeGrafter"/>
</dbReference>
<evidence type="ECO:0000313" key="8">
    <source>
        <dbReference type="Proteomes" id="UP000292702"/>
    </source>
</evidence>
<dbReference type="Proteomes" id="UP000292702">
    <property type="component" value="Unassembled WGS sequence"/>
</dbReference>
<dbReference type="Pfam" id="PF10198">
    <property type="entry name" value="Ada3"/>
    <property type="match status" value="1"/>
</dbReference>
<organism evidence="7 8">
    <name type="scientific">Steccherinum ochraceum</name>
    <dbReference type="NCBI Taxonomy" id="92696"/>
    <lineage>
        <taxon>Eukaryota</taxon>
        <taxon>Fungi</taxon>
        <taxon>Dikarya</taxon>
        <taxon>Basidiomycota</taxon>
        <taxon>Agaricomycotina</taxon>
        <taxon>Agaricomycetes</taxon>
        <taxon>Polyporales</taxon>
        <taxon>Steccherinaceae</taxon>
        <taxon>Steccherinum</taxon>
    </lineage>
</organism>
<feature type="region of interest" description="Disordered" evidence="6">
    <location>
        <begin position="558"/>
        <end position="598"/>
    </location>
</feature>
<evidence type="ECO:0000256" key="3">
    <source>
        <dbReference type="ARBA" id="ARBA00023015"/>
    </source>
</evidence>
<feature type="region of interest" description="Disordered" evidence="6">
    <location>
        <begin position="450"/>
        <end position="480"/>
    </location>
</feature>